<evidence type="ECO:0000256" key="1">
    <source>
        <dbReference type="ARBA" id="ARBA00000085"/>
    </source>
</evidence>
<feature type="transmembrane region" description="Helical" evidence="11">
    <location>
        <begin position="155"/>
        <end position="178"/>
    </location>
</feature>
<dbReference type="InterPro" id="IPR050428">
    <property type="entry name" value="TCS_sensor_his_kinase"/>
</dbReference>
<evidence type="ECO:0000256" key="9">
    <source>
        <dbReference type="ARBA" id="ARBA00023012"/>
    </source>
</evidence>
<keyword evidence="4" id="KW-0597">Phosphoprotein</keyword>
<feature type="domain" description="Histidine kinase" evidence="12">
    <location>
        <begin position="240"/>
        <end position="450"/>
    </location>
</feature>
<comment type="catalytic activity">
    <reaction evidence="1">
        <text>ATP + protein L-histidine = ADP + protein N-phospho-L-histidine.</text>
        <dbReference type="EC" id="2.7.13.3"/>
    </reaction>
</comment>
<dbReference type="CDD" id="cd00075">
    <property type="entry name" value="HATPase"/>
    <property type="match status" value="1"/>
</dbReference>
<keyword evidence="10 11" id="KW-0472">Membrane</keyword>
<dbReference type="AlphaFoldDB" id="A0A4R6KMW1"/>
<keyword evidence="15" id="KW-1185">Reference proteome</keyword>
<organism evidence="14 15">
    <name type="scientific">Kribbella caucasensis</name>
    <dbReference type="NCBI Taxonomy" id="2512215"/>
    <lineage>
        <taxon>Bacteria</taxon>
        <taxon>Bacillati</taxon>
        <taxon>Actinomycetota</taxon>
        <taxon>Actinomycetes</taxon>
        <taxon>Propionibacteriales</taxon>
        <taxon>Kribbellaceae</taxon>
        <taxon>Kribbella</taxon>
    </lineage>
</organism>
<dbReference type="Gene3D" id="6.10.340.10">
    <property type="match status" value="1"/>
</dbReference>
<dbReference type="PROSITE" id="PS50885">
    <property type="entry name" value="HAMP"/>
    <property type="match status" value="1"/>
</dbReference>
<evidence type="ECO:0000256" key="3">
    <source>
        <dbReference type="ARBA" id="ARBA00012438"/>
    </source>
</evidence>
<keyword evidence="8 11" id="KW-1133">Transmembrane helix</keyword>
<dbReference type="Pfam" id="PF00512">
    <property type="entry name" value="HisKA"/>
    <property type="match status" value="1"/>
</dbReference>
<dbReference type="Proteomes" id="UP000295388">
    <property type="component" value="Unassembled WGS sequence"/>
</dbReference>
<evidence type="ECO:0000313" key="14">
    <source>
        <dbReference type="EMBL" id="TDO51755.1"/>
    </source>
</evidence>
<dbReference type="PROSITE" id="PS50109">
    <property type="entry name" value="HIS_KIN"/>
    <property type="match status" value="1"/>
</dbReference>
<dbReference type="InterPro" id="IPR003660">
    <property type="entry name" value="HAMP_dom"/>
</dbReference>
<dbReference type="PANTHER" id="PTHR45436">
    <property type="entry name" value="SENSOR HISTIDINE KINASE YKOH"/>
    <property type="match status" value="1"/>
</dbReference>
<dbReference type="SMART" id="SM00388">
    <property type="entry name" value="HisKA"/>
    <property type="match status" value="1"/>
</dbReference>
<evidence type="ECO:0000256" key="10">
    <source>
        <dbReference type="ARBA" id="ARBA00023136"/>
    </source>
</evidence>
<dbReference type="SMART" id="SM00304">
    <property type="entry name" value="HAMP"/>
    <property type="match status" value="1"/>
</dbReference>
<dbReference type="SUPFAM" id="SSF47384">
    <property type="entry name" value="Homodimeric domain of signal transducing histidine kinase"/>
    <property type="match status" value="1"/>
</dbReference>
<keyword evidence="7 14" id="KW-0418">Kinase</keyword>
<evidence type="ECO:0000256" key="4">
    <source>
        <dbReference type="ARBA" id="ARBA00022553"/>
    </source>
</evidence>
<protein>
    <recommendedName>
        <fullName evidence="3">histidine kinase</fullName>
        <ecNumber evidence="3">2.7.13.3</ecNumber>
    </recommendedName>
</protein>
<dbReference type="Pfam" id="PF00672">
    <property type="entry name" value="HAMP"/>
    <property type="match status" value="1"/>
</dbReference>
<comment type="caution">
    <text evidence="14">The sequence shown here is derived from an EMBL/GenBank/DDBJ whole genome shotgun (WGS) entry which is preliminary data.</text>
</comment>
<evidence type="ECO:0000256" key="6">
    <source>
        <dbReference type="ARBA" id="ARBA00022692"/>
    </source>
</evidence>
<name>A0A4R6KMW1_9ACTN</name>
<dbReference type="InterPro" id="IPR036097">
    <property type="entry name" value="HisK_dim/P_sf"/>
</dbReference>
<evidence type="ECO:0000259" key="13">
    <source>
        <dbReference type="PROSITE" id="PS50885"/>
    </source>
</evidence>
<dbReference type="Gene3D" id="3.30.565.10">
    <property type="entry name" value="Histidine kinase-like ATPase, C-terminal domain"/>
    <property type="match status" value="1"/>
</dbReference>
<keyword evidence="5" id="KW-0808">Transferase</keyword>
<dbReference type="GO" id="GO:0000155">
    <property type="term" value="F:phosphorelay sensor kinase activity"/>
    <property type="evidence" value="ECO:0007669"/>
    <property type="project" value="InterPro"/>
</dbReference>
<accession>A0A4R6KMW1</accession>
<dbReference type="GO" id="GO:0005886">
    <property type="term" value="C:plasma membrane"/>
    <property type="evidence" value="ECO:0007669"/>
    <property type="project" value="UniProtKB-SubCell"/>
</dbReference>
<evidence type="ECO:0000256" key="8">
    <source>
        <dbReference type="ARBA" id="ARBA00022989"/>
    </source>
</evidence>
<dbReference type="InterPro" id="IPR003594">
    <property type="entry name" value="HATPase_dom"/>
</dbReference>
<sequence>MKGMRLLPRSLRGRVTLVFTVGAAVVLSLCLAVLYVALDNQLTSALDEDLTSRSSDISAALRAGDTGVVARDPIAQLYASDGALLAGSPSLGQGRLLSAADVRDLQRDVAETRSLSLGGEADRSKVRILPRRLVSGEVLVVAVSAEPLQAAREHLVAVLLLAAPLLIGLLGLAGWLVVRAALRPVDILTREAAAISSVETDRRLPAVPGNDEIARLARTLDGMLGRLRVAFERERAFVDDASHELRTPIAVLRGEIELALSALGEPAEVERSLVAALGETERLTRLAEDLLLLARERAGSLVIRREPVDVLDLATGEARRLGPVLGSRIEVLGETVVVDGDPDRLRQVLTNLLHNSAAAGARTVHVRVTSDATTTALEIADDGPGFPPAVIDSAFERFVRGDDARTPGSSGAGLGLAIVRAVVAAHSGNVEARNGEPLGGAVITVRLPLG</sequence>
<keyword evidence="6 11" id="KW-0812">Transmembrane</keyword>
<dbReference type="InterPro" id="IPR004358">
    <property type="entry name" value="Sig_transdc_His_kin-like_C"/>
</dbReference>
<dbReference type="Pfam" id="PF02518">
    <property type="entry name" value="HATPase_c"/>
    <property type="match status" value="1"/>
</dbReference>
<dbReference type="SMART" id="SM00387">
    <property type="entry name" value="HATPase_c"/>
    <property type="match status" value="1"/>
</dbReference>
<gene>
    <name evidence="14" type="ORF">EV643_103494</name>
</gene>
<dbReference type="PRINTS" id="PR00344">
    <property type="entry name" value="BCTRLSENSOR"/>
</dbReference>
<dbReference type="CDD" id="cd00082">
    <property type="entry name" value="HisKA"/>
    <property type="match status" value="1"/>
</dbReference>
<dbReference type="InterPro" id="IPR005467">
    <property type="entry name" value="His_kinase_dom"/>
</dbReference>
<dbReference type="SUPFAM" id="SSF55874">
    <property type="entry name" value="ATPase domain of HSP90 chaperone/DNA topoisomerase II/histidine kinase"/>
    <property type="match status" value="1"/>
</dbReference>
<dbReference type="InterPro" id="IPR036890">
    <property type="entry name" value="HATPase_C_sf"/>
</dbReference>
<evidence type="ECO:0000256" key="11">
    <source>
        <dbReference type="SAM" id="Phobius"/>
    </source>
</evidence>
<dbReference type="EMBL" id="SNWQ01000003">
    <property type="protein sequence ID" value="TDO51755.1"/>
    <property type="molecule type" value="Genomic_DNA"/>
</dbReference>
<dbReference type="PANTHER" id="PTHR45436:SF5">
    <property type="entry name" value="SENSOR HISTIDINE KINASE TRCS"/>
    <property type="match status" value="1"/>
</dbReference>
<keyword evidence="9" id="KW-0902">Two-component regulatory system</keyword>
<evidence type="ECO:0000256" key="7">
    <source>
        <dbReference type="ARBA" id="ARBA00022777"/>
    </source>
</evidence>
<dbReference type="EC" id="2.7.13.3" evidence="3"/>
<reference evidence="14 15" key="1">
    <citation type="submission" date="2019-03" db="EMBL/GenBank/DDBJ databases">
        <title>Genomic Encyclopedia of Type Strains, Phase III (KMG-III): the genomes of soil and plant-associated and newly described type strains.</title>
        <authorList>
            <person name="Whitman W."/>
        </authorList>
    </citation>
    <scope>NUCLEOTIDE SEQUENCE [LARGE SCALE GENOMIC DNA]</scope>
    <source>
        <strain evidence="14 15">VKM Ac-2527</strain>
    </source>
</reference>
<dbReference type="InterPro" id="IPR003661">
    <property type="entry name" value="HisK_dim/P_dom"/>
</dbReference>
<evidence type="ECO:0000256" key="2">
    <source>
        <dbReference type="ARBA" id="ARBA00004236"/>
    </source>
</evidence>
<evidence type="ECO:0000259" key="12">
    <source>
        <dbReference type="PROSITE" id="PS50109"/>
    </source>
</evidence>
<dbReference type="Gene3D" id="1.10.287.130">
    <property type="match status" value="1"/>
</dbReference>
<evidence type="ECO:0000256" key="5">
    <source>
        <dbReference type="ARBA" id="ARBA00022679"/>
    </source>
</evidence>
<proteinExistence type="predicted"/>
<dbReference type="SUPFAM" id="SSF158472">
    <property type="entry name" value="HAMP domain-like"/>
    <property type="match status" value="1"/>
</dbReference>
<feature type="domain" description="HAMP" evidence="13">
    <location>
        <begin position="179"/>
        <end position="232"/>
    </location>
</feature>
<comment type="subcellular location">
    <subcellularLocation>
        <location evidence="2">Cell membrane</location>
    </subcellularLocation>
</comment>
<dbReference type="FunFam" id="1.10.287.130:FF:000001">
    <property type="entry name" value="Two-component sensor histidine kinase"/>
    <property type="match status" value="1"/>
</dbReference>
<dbReference type="CDD" id="cd06225">
    <property type="entry name" value="HAMP"/>
    <property type="match status" value="1"/>
</dbReference>
<evidence type="ECO:0000313" key="15">
    <source>
        <dbReference type="Proteomes" id="UP000295388"/>
    </source>
</evidence>